<protein>
    <submittedName>
        <fullName evidence="1">Uncharacterized protein</fullName>
    </submittedName>
</protein>
<dbReference type="EMBL" id="REGN01005317">
    <property type="protein sequence ID" value="RNA13832.1"/>
    <property type="molecule type" value="Genomic_DNA"/>
</dbReference>
<evidence type="ECO:0000313" key="2">
    <source>
        <dbReference type="Proteomes" id="UP000276133"/>
    </source>
</evidence>
<sequence length="77" mass="9385">MNKIFKRARKDLSSTRKFSNLKRIEFLQKKKFEHFNAYSTLEKLKKMEKPSIYYFSCTDQTEMLGFNDFLFVDLEKI</sequence>
<proteinExistence type="predicted"/>
<evidence type="ECO:0000313" key="1">
    <source>
        <dbReference type="EMBL" id="RNA13832.1"/>
    </source>
</evidence>
<name>A0A3M7QR82_BRAPC</name>
<comment type="caution">
    <text evidence="1">The sequence shown here is derived from an EMBL/GenBank/DDBJ whole genome shotgun (WGS) entry which is preliminary data.</text>
</comment>
<organism evidence="1 2">
    <name type="scientific">Brachionus plicatilis</name>
    <name type="common">Marine rotifer</name>
    <name type="synonym">Brachionus muelleri</name>
    <dbReference type="NCBI Taxonomy" id="10195"/>
    <lineage>
        <taxon>Eukaryota</taxon>
        <taxon>Metazoa</taxon>
        <taxon>Spiralia</taxon>
        <taxon>Gnathifera</taxon>
        <taxon>Rotifera</taxon>
        <taxon>Eurotatoria</taxon>
        <taxon>Monogononta</taxon>
        <taxon>Pseudotrocha</taxon>
        <taxon>Ploima</taxon>
        <taxon>Brachionidae</taxon>
        <taxon>Brachionus</taxon>
    </lineage>
</organism>
<keyword evidence="2" id="KW-1185">Reference proteome</keyword>
<gene>
    <name evidence="1" type="ORF">BpHYR1_050275</name>
</gene>
<dbReference type="AlphaFoldDB" id="A0A3M7QR82"/>
<accession>A0A3M7QR82</accession>
<dbReference type="Proteomes" id="UP000276133">
    <property type="component" value="Unassembled WGS sequence"/>
</dbReference>
<reference evidence="1 2" key="1">
    <citation type="journal article" date="2018" name="Sci. Rep.">
        <title>Genomic signatures of local adaptation to the degree of environmental predictability in rotifers.</title>
        <authorList>
            <person name="Franch-Gras L."/>
            <person name="Hahn C."/>
            <person name="Garcia-Roger E.M."/>
            <person name="Carmona M.J."/>
            <person name="Serra M."/>
            <person name="Gomez A."/>
        </authorList>
    </citation>
    <scope>NUCLEOTIDE SEQUENCE [LARGE SCALE GENOMIC DNA]</scope>
    <source>
        <strain evidence="1">HYR1</strain>
    </source>
</reference>